<protein>
    <recommendedName>
        <fullName evidence="4">DUF4367 domain-containing protein</fullName>
    </recommendedName>
</protein>
<organism evidence="2 3">
    <name type="scientific">Fredinandcohnia salidurans</name>
    <dbReference type="NCBI Taxonomy" id="2595041"/>
    <lineage>
        <taxon>Bacteria</taxon>
        <taxon>Bacillati</taxon>
        <taxon>Bacillota</taxon>
        <taxon>Bacilli</taxon>
        <taxon>Bacillales</taxon>
        <taxon>Bacillaceae</taxon>
        <taxon>Fredinandcohnia</taxon>
    </lineage>
</organism>
<evidence type="ECO:0008006" key="4">
    <source>
        <dbReference type="Google" id="ProtNLM"/>
    </source>
</evidence>
<dbReference type="RefSeq" id="WP_304219246.1">
    <property type="nucleotide sequence ID" value="NZ_JBHUEK010000005.1"/>
</dbReference>
<name>A0ABW4MIB1_9BACI</name>
<accession>A0ABW4MIB1</accession>
<dbReference type="Proteomes" id="UP001597227">
    <property type="component" value="Unassembled WGS sequence"/>
</dbReference>
<proteinExistence type="predicted"/>
<dbReference type="PROSITE" id="PS51257">
    <property type="entry name" value="PROKAR_LIPOPROTEIN"/>
    <property type="match status" value="1"/>
</dbReference>
<feature type="chain" id="PRO_5047383785" description="DUF4367 domain-containing protein" evidence="1">
    <location>
        <begin position="25"/>
        <end position="165"/>
    </location>
</feature>
<gene>
    <name evidence="2" type="ORF">ACFSFW_02780</name>
</gene>
<evidence type="ECO:0000313" key="2">
    <source>
        <dbReference type="EMBL" id="MFD1777585.1"/>
    </source>
</evidence>
<dbReference type="EMBL" id="JBHUEK010000005">
    <property type="protein sequence ID" value="MFD1777585.1"/>
    <property type="molecule type" value="Genomic_DNA"/>
</dbReference>
<reference evidence="3" key="1">
    <citation type="journal article" date="2019" name="Int. J. Syst. Evol. Microbiol.">
        <title>The Global Catalogue of Microorganisms (GCM) 10K type strain sequencing project: providing services to taxonomists for standard genome sequencing and annotation.</title>
        <authorList>
            <consortium name="The Broad Institute Genomics Platform"/>
            <consortium name="The Broad Institute Genome Sequencing Center for Infectious Disease"/>
            <person name="Wu L."/>
            <person name="Ma J."/>
        </authorList>
    </citation>
    <scope>NUCLEOTIDE SEQUENCE [LARGE SCALE GENOMIC DNA]</scope>
    <source>
        <strain evidence="3">CCUG 15531</strain>
    </source>
</reference>
<evidence type="ECO:0000256" key="1">
    <source>
        <dbReference type="SAM" id="SignalP"/>
    </source>
</evidence>
<sequence length="165" mass="18454">MKLGKVLVFIFLSLVGLLAGCASIEDESKETVAAVEDVFKAQPEKTNSENGDVSFYMPSTMEIEKKDENNVILQNGNQTFILFVNPNEERTSDVLYNSVDAKEFAIDKTYTDKERFGYVKVFEIEDKLYLVTVGIGGIKMTTETKVSDISESATEMMQIVSSVKY</sequence>
<feature type="signal peptide" evidence="1">
    <location>
        <begin position="1"/>
        <end position="24"/>
    </location>
</feature>
<keyword evidence="1" id="KW-0732">Signal</keyword>
<evidence type="ECO:0000313" key="3">
    <source>
        <dbReference type="Proteomes" id="UP001597227"/>
    </source>
</evidence>
<comment type="caution">
    <text evidence="2">The sequence shown here is derived from an EMBL/GenBank/DDBJ whole genome shotgun (WGS) entry which is preliminary data.</text>
</comment>
<keyword evidence="3" id="KW-1185">Reference proteome</keyword>